<sequence length="1717" mass="196370">MEITVNLLSEIQKSETYKSLFFNIAYLDKEQLQISQNIPSVPSPVCFDQQTLLITTEHLQSFLQEKTGQTGYTSTNISFLLNSIINIELYSILSLQELNSKDKSQDLTFNYLETCYINIHDFIISANCQKVNLSFLNQDLAFEISVIFTEILDLSGSTIGNIQYNLQNFPQEFYNPGFTYVANCKISDTIKFSQFFEIVEEKFTTSNYQRTIFPSYKELFEVASSSIQMFANVLKIEPLLSKSPKPGVVNCAFRAYQDPLEVSILQRKTALNNNYFLFFSKEDRETASDLFENEIVLLPDLASKLTITFKKLTDKSTFQSSFAAPFIWPDCKNISRKQFYSSSEPDLKDPKNFTLNSTFKFTGLDQKASFTASNVPFLPYDSELFNTEVSTSEIPQIRGKKDPKQSMFSTYPEGQVNRIWLNEICGINFLLQKLQFNINNINSIGQTTPFIANLLENYQKSMRNVQIAQNTIKQIYKILEINEIAGNEYQKPVMTLISLDFKFPIILKQIRSIQGGNIDEIKTYLSRNFNVKIQSLTPELDFSSIKNTTISFVQDLQDKFFINSITQEAGNDIGVASNLTQIKALKKLQMNKQYALRGLQGAAQQKSIAVPKAVNQESQQDFTNFGQIVQGDGMIDMLLRQILPVLYNYLQQGFPTKKDMISYLVSLVSSQVSVDVFQELQDRKEEEKLKREEMEQIELEKLSKQHSDSRPTSGKNEDKNKPSMKMFKSIKVSDELSSALLKIHNQLELEKKLKHDEKNLTVKESELTTEQVQLHKNIQSTLYLAAADNKRYAELAFKKVQAIITRIIPGNVMHQVGVQMSMLKDTLSFEYASQLLTSYLISGLKLSQPHAVQSLEDVERMKKYVYSPTAFVEQIVQYQPQLISADVVIISICNIVNKSFYNIIENKHEALDQLLIDDNVREQLEQVQQKVLSVQHNSDQQYISKSSESIPKLNISMQSQGAPSSGREGYNSVNRNQNTLIGNDTQLINLTILQTTKEKQVYRQPENQTIVLLFQQLLDQSEHFQLNLLTGWNLGSVEKYKQSEMKQDILNKLLDNNFRSSDVALILEILGLPEIEENQHQYNTVLKTQMVVNKDETGKKITKNESLLEDAETKEVNISLQPVPEWVIGGFIFMLYHKNILTAKTISNCIFNSIKKLVIKYDQKFRNLIEKVQELDIMNQAEQQSVPTVPQPLQQLGSLKKNGSILGSSNQSFSCSAMNTITQQVYQKMKSIRTTLSMTKYQTQNQLLAVQDYLLNDTPNFKHILPLLDQFDNEDAFITHIVDSTLPKVKIQGGSQTRIAQKISCLLSLAEFLSIRSETHMAQITSELAKKLMFEQANIDNVAIQHLFIRSHFISLRKLFNEKKFNEVLQYIELIKDGEFGQALSNRIKTCPQFSYLKAKSLYYLKGDQFISKEQIALVDQEIFKNAYNAYLQAQKVKEFDDFYRGSTSIGEASFFDFAFSQNLLDTMMLSIGIIDYLQPKVKTPQQEYNNLQTDTAFLKAKMRADVQEEINLNDEIMFIDGNMDFLGENNSPIEEVKKTFTKPISVDLFRQKKQDIINGGGDRKYISPDKKFPSSKKVGKSSENPSSAILTNFISAPEDSVEKDKTKTLFVMASAIKQFLEQNPGFGPAWSLYALLQMTLKNMTDARLSSSIATVLNPEIVDCWAVWACCEILNAVDQHNIQWLLDQFKEQIQAMGVEESKIEWLWQYSLDFIKNK</sequence>
<protein>
    <submittedName>
        <fullName evidence="2">Uncharacterized protein</fullName>
    </submittedName>
</protein>
<dbReference type="VEuPathDB" id="GiardiaDB:SS50377_23689"/>
<dbReference type="EMBL" id="AUWU02000004">
    <property type="protein sequence ID" value="KAH0573754.1"/>
    <property type="molecule type" value="Genomic_DNA"/>
</dbReference>
<dbReference type="Proteomes" id="UP000018208">
    <property type="component" value="Unassembled WGS sequence"/>
</dbReference>
<evidence type="ECO:0000256" key="1">
    <source>
        <dbReference type="SAM" id="MobiDB-lite"/>
    </source>
</evidence>
<keyword evidence="4" id="KW-1185">Reference proteome</keyword>
<accession>V6LY96</accession>
<reference evidence="3" key="2">
    <citation type="submission" date="2020-12" db="EMBL/GenBank/DDBJ databases">
        <title>New Spironucleus salmonicida genome in near-complete chromosomes.</title>
        <authorList>
            <person name="Xu F."/>
            <person name="Kurt Z."/>
            <person name="Jimenez-Gonzalez A."/>
            <person name="Astvaldsson A."/>
            <person name="Andersson J.O."/>
            <person name="Svard S.G."/>
        </authorList>
    </citation>
    <scope>NUCLEOTIDE SEQUENCE</scope>
    <source>
        <strain evidence="3">ATCC 50377</strain>
    </source>
</reference>
<organism evidence="2">
    <name type="scientific">Spironucleus salmonicida</name>
    <dbReference type="NCBI Taxonomy" id="348837"/>
    <lineage>
        <taxon>Eukaryota</taxon>
        <taxon>Metamonada</taxon>
        <taxon>Diplomonadida</taxon>
        <taxon>Hexamitidae</taxon>
        <taxon>Hexamitinae</taxon>
        <taxon>Spironucleus</taxon>
    </lineage>
</organism>
<feature type="region of interest" description="Disordered" evidence="1">
    <location>
        <begin position="699"/>
        <end position="724"/>
    </location>
</feature>
<reference evidence="2 3" key="1">
    <citation type="journal article" date="2014" name="PLoS Genet.">
        <title>The Genome of Spironucleus salmonicida Highlights a Fish Pathogen Adapted to Fluctuating Environments.</title>
        <authorList>
            <person name="Xu F."/>
            <person name="Jerlstrom-Hultqvist J."/>
            <person name="Einarsson E."/>
            <person name="Astvaldsson A."/>
            <person name="Svard S.G."/>
            <person name="Andersson J.O."/>
        </authorList>
    </citation>
    <scope>NUCLEOTIDE SEQUENCE</scope>
    <source>
        <strain evidence="3">ATCC 50377</strain>
    </source>
</reference>
<evidence type="ECO:0000313" key="4">
    <source>
        <dbReference type="Proteomes" id="UP000018208"/>
    </source>
</evidence>
<dbReference type="EMBL" id="KI545981">
    <property type="protein sequence ID" value="EST48671.1"/>
    <property type="molecule type" value="Genomic_DNA"/>
</dbReference>
<evidence type="ECO:0000313" key="2">
    <source>
        <dbReference type="EMBL" id="EST48671.1"/>
    </source>
</evidence>
<evidence type="ECO:0000313" key="3">
    <source>
        <dbReference type="EMBL" id="KAH0573754.1"/>
    </source>
</evidence>
<name>V6LY96_9EUKA</name>
<gene>
    <name evidence="2" type="ORF">SS50377_11284</name>
    <name evidence="3" type="ORF">SS50377_23689</name>
</gene>
<feature type="compositionally biased region" description="Basic and acidic residues" evidence="1">
    <location>
        <begin position="699"/>
        <end position="721"/>
    </location>
</feature>
<proteinExistence type="predicted"/>